<dbReference type="PANTHER" id="PTHR38848">
    <property type="entry name" value="G-PROTEIN COUPLED RECEPTORS FAMILY 3 PROFILE DOMAIN-CONTAINING PROTEIN"/>
    <property type="match status" value="1"/>
</dbReference>
<proteinExistence type="predicted"/>
<dbReference type="PANTHER" id="PTHR38848:SF3">
    <property type="entry name" value="G-PROTEIN COUPLED RECEPTORS FAMILY 3 PROFILE DOMAIN-CONTAINING PROTEIN"/>
    <property type="match status" value="1"/>
</dbReference>
<feature type="non-terminal residue" evidence="2">
    <location>
        <position position="1"/>
    </location>
</feature>
<feature type="non-terminal residue" evidence="2">
    <location>
        <position position="159"/>
    </location>
</feature>
<keyword evidence="1" id="KW-0812">Transmembrane</keyword>
<dbReference type="OrthoDB" id="3210850at2759"/>
<evidence type="ECO:0000313" key="3">
    <source>
        <dbReference type="Proteomes" id="UP000253664"/>
    </source>
</evidence>
<dbReference type="EMBL" id="LKCN02000004">
    <property type="protein sequence ID" value="RCI14264.1"/>
    <property type="molecule type" value="Genomic_DNA"/>
</dbReference>
<keyword evidence="3" id="KW-1185">Reference proteome</keyword>
<keyword evidence="1" id="KW-1133">Transmembrane helix</keyword>
<sequence length="159" mass="17868">VLAIYVDSYAFVFASALLQHGVGLESSVRFIYLFLVEKAHMMRSTPQSRFRSRLYLFNSFGMLGLYVVVVVVNFVFRIAKIRDGTCVIGMRGAAMIPLISFDAVVNVYLTGLFLIPLTRLYTFRHTPTPTTRSQANIRLRKAALRTFCGAVFTLLSSIV</sequence>
<name>A0A367LIL3_9HYPO</name>
<dbReference type="AlphaFoldDB" id="A0A367LIL3"/>
<accession>A0A367LIL3</accession>
<evidence type="ECO:0000256" key="1">
    <source>
        <dbReference type="SAM" id="Phobius"/>
    </source>
</evidence>
<feature type="transmembrane region" description="Helical" evidence="1">
    <location>
        <begin position="96"/>
        <end position="121"/>
    </location>
</feature>
<gene>
    <name evidence="2" type="ORF">L249_6176</name>
</gene>
<dbReference type="Proteomes" id="UP000253664">
    <property type="component" value="Unassembled WGS sequence"/>
</dbReference>
<evidence type="ECO:0000313" key="2">
    <source>
        <dbReference type="EMBL" id="RCI14264.1"/>
    </source>
</evidence>
<protein>
    <submittedName>
        <fullName evidence="2">Uncharacterized protein</fullName>
    </submittedName>
</protein>
<keyword evidence="1" id="KW-0472">Membrane</keyword>
<organism evidence="2 3">
    <name type="scientific">Ophiocordyceps polyrhachis-furcata BCC 54312</name>
    <dbReference type="NCBI Taxonomy" id="1330021"/>
    <lineage>
        <taxon>Eukaryota</taxon>
        <taxon>Fungi</taxon>
        <taxon>Dikarya</taxon>
        <taxon>Ascomycota</taxon>
        <taxon>Pezizomycotina</taxon>
        <taxon>Sordariomycetes</taxon>
        <taxon>Hypocreomycetidae</taxon>
        <taxon>Hypocreales</taxon>
        <taxon>Ophiocordycipitaceae</taxon>
        <taxon>Ophiocordyceps</taxon>
    </lineage>
</organism>
<reference evidence="2 3" key="1">
    <citation type="journal article" date="2015" name="BMC Genomics">
        <title>Insights from the genome of Ophiocordyceps polyrhachis-furcata to pathogenicity and host specificity in insect fungi.</title>
        <authorList>
            <person name="Wichadakul D."/>
            <person name="Kobmoo N."/>
            <person name="Ingsriswang S."/>
            <person name="Tangphatsornruang S."/>
            <person name="Chantasingh D."/>
            <person name="Luangsa-ard J.J."/>
            <person name="Eurwilaichitr L."/>
        </authorList>
    </citation>
    <scope>NUCLEOTIDE SEQUENCE [LARGE SCALE GENOMIC DNA]</scope>
    <source>
        <strain evidence="2 3">BCC 54312</strain>
    </source>
</reference>
<feature type="transmembrane region" description="Helical" evidence="1">
    <location>
        <begin position="12"/>
        <end position="35"/>
    </location>
</feature>
<comment type="caution">
    <text evidence="2">The sequence shown here is derived from an EMBL/GenBank/DDBJ whole genome shotgun (WGS) entry which is preliminary data.</text>
</comment>
<feature type="transmembrane region" description="Helical" evidence="1">
    <location>
        <begin position="55"/>
        <end position="76"/>
    </location>
</feature>